<sequence length="737" mass="83961">MQHSSSVHHIMSHELKGLESFIAQGLLTLPKLTAEASTKTAYQTCSVYHTKCSGLLREVLHHVQNFSPKHCKLIAEIWDVASVNVLMLLKVCQATVQERIQVKDDFAQFNRFSQKCAADDAAQLNALTAANESLKSELREAKAEIQTTQRKLTRAVFEKERLEKILDRVTSATQGTLGDGIDSDDDDEMAAEGFLIQHSDVAYQEATPLEIVVDDIDKLYVAVESENQRQLATLGELDRSVQYPRFCRNDPPLYIDSNLVSILWKHQAPSHRNGFAEKMFRTDVKTTQTDESLLLGLGDDDGVTSEADELLQSPRMRKKILAIPLGVRAMLDTVPKVHKMLAKRSLTHLIVSLYVLCFILGSPSPPFVNARPRIWYLRKADAERTKPNIPFPQFLRDYFLYKFGLKSLTDFHMVETVKSCIYYRRKLDNFAGLYDADKSGCNLPWDDARIFLFGRILNVFPDEPLCSYLHDEGLSIILDFLADVIEVDTTIPSLHHIQDADGPVSLHREAVVFVWKCHFSYMGPETLDKVEYDLNEHQRDESPQQLDMDWTLSYIAYQWSEFEVHFDLKIRAAFRTVLMSTSSNRTNLLLQMDGFVAAVQAVWPDCNDNDMENLYMDMMATKRENFRLASERRKREKLRSTKTKHVAATTVLGIDGVFEEEFVAQVGKLLRCVDHPPKPQPPQTPTPHTCRARRVKWGIRTRGQLLWSTTKDIWIGGQGRASTVGFQEHLLKPGVKL</sequence>
<reference evidence="3 4" key="1">
    <citation type="submission" date="2019-03" db="EMBL/GenBank/DDBJ databases">
        <authorList>
            <person name="Gaulin E."/>
            <person name="Dumas B."/>
        </authorList>
    </citation>
    <scope>NUCLEOTIDE SEQUENCE [LARGE SCALE GENOMIC DNA]</scope>
    <source>
        <strain evidence="3">CBS 568.67</strain>
    </source>
</reference>
<keyword evidence="1" id="KW-0175">Coiled coil</keyword>
<feature type="coiled-coil region" evidence="1">
    <location>
        <begin position="124"/>
        <end position="158"/>
    </location>
</feature>
<gene>
    <name evidence="3" type="primary">Aste57867_18315</name>
    <name evidence="2" type="ORF">As57867_018253</name>
    <name evidence="3" type="ORF">ASTE57867_18315</name>
</gene>
<keyword evidence="4" id="KW-1185">Reference proteome</keyword>
<evidence type="ECO:0000313" key="4">
    <source>
        <dbReference type="Proteomes" id="UP000332933"/>
    </source>
</evidence>
<reference evidence="2" key="2">
    <citation type="submission" date="2019-06" db="EMBL/GenBank/DDBJ databases">
        <title>Genomics analysis of Aphanomyces spp. identifies a new class of oomycete effector associated with host adaptation.</title>
        <authorList>
            <person name="Gaulin E."/>
        </authorList>
    </citation>
    <scope>NUCLEOTIDE SEQUENCE</scope>
    <source>
        <strain evidence="2">CBS 578.67</strain>
    </source>
</reference>
<protein>
    <submittedName>
        <fullName evidence="3">Aste57867_18315 protein</fullName>
    </submittedName>
</protein>
<dbReference type="EMBL" id="VJMH01006383">
    <property type="protein sequence ID" value="KAF0690289.1"/>
    <property type="molecule type" value="Genomic_DNA"/>
</dbReference>
<proteinExistence type="predicted"/>
<dbReference type="EMBL" id="CAADRA010006404">
    <property type="protein sequence ID" value="VFT95051.1"/>
    <property type="molecule type" value="Genomic_DNA"/>
</dbReference>
<dbReference type="Proteomes" id="UP000332933">
    <property type="component" value="Unassembled WGS sequence"/>
</dbReference>
<evidence type="ECO:0000313" key="2">
    <source>
        <dbReference type="EMBL" id="KAF0690289.1"/>
    </source>
</evidence>
<evidence type="ECO:0000256" key="1">
    <source>
        <dbReference type="SAM" id="Coils"/>
    </source>
</evidence>
<organism evidence="3 4">
    <name type="scientific">Aphanomyces stellatus</name>
    <dbReference type="NCBI Taxonomy" id="120398"/>
    <lineage>
        <taxon>Eukaryota</taxon>
        <taxon>Sar</taxon>
        <taxon>Stramenopiles</taxon>
        <taxon>Oomycota</taxon>
        <taxon>Saprolegniomycetes</taxon>
        <taxon>Saprolegniales</taxon>
        <taxon>Verrucalvaceae</taxon>
        <taxon>Aphanomyces</taxon>
    </lineage>
</organism>
<evidence type="ECO:0000313" key="3">
    <source>
        <dbReference type="EMBL" id="VFT95051.1"/>
    </source>
</evidence>
<dbReference type="OrthoDB" id="72203at2759"/>
<name>A0A485LBH4_9STRA</name>
<accession>A0A485LBH4</accession>
<dbReference type="AlphaFoldDB" id="A0A485LBH4"/>